<dbReference type="Proteomes" id="UP001444661">
    <property type="component" value="Unassembled WGS sequence"/>
</dbReference>
<organism evidence="2 3">
    <name type="scientific">Apiospora rasikravindrae</name>
    <dbReference type="NCBI Taxonomy" id="990691"/>
    <lineage>
        <taxon>Eukaryota</taxon>
        <taxon>Fungi</taxon>
        <taxon>Dikarya</taxon>
        <taxon>Ascomycota</taxon>
        <taxon>Pezizomycotina</taxon>
        <taxon>Sordariomycetes</taxon>
        <taxon>Xylariomycetidae</taxon>
        <taxon>Amphisphaeriales</taxon>
        <taxon>Apiosporaceae</taxon>
        <taxon>Apiospora</taxon>
    </lineage>
</organism>
<proteinExistence type="predicted"/>
<evidence type="ECO:0000256" key="1">
    <source>
        <dbReference type="SAM" id="MobiDB-lite"/>
    </source>
</evidence>
<protein>
    <submittedName>
        <fullName evidence="2">Uncharacterized protein</fullName>
    </submittedName>
</protein>
<dbReference type="EMBL" id="JAQQWK010000013">
    <property type="protein sequence ID" value="KAK8017713.1"/>
    <property type="molecule type" value="Genomic_DNA"/>
</dbReference>
<name>A0ABR1RRX6_9PEZI</name>
<sequence>MARRETLHAVYPPYAPPLASPWPPQHAPAKDRPLLRPAAANDSDTAHPAPPRPRYGDRGWGFAQLNLQH</sequence>
<feature type="region of interest" description="Disordered" evidence="1">
    <location>
        <begin position="1"/>
        <end position="69"/>
    </location>
</feature>
<comment type="caution">
    <text evidence="2">The sequence shown here is derived from an EMBL/GenBank/DDBJ whole genome shotgun (WGS) entry which is preliminary data.</text>
</comment>
<gene>
    <name evidence="2" type="ORF">PG993_014039</name>
</gene>
<keyword evidence="3" id="KW-1185">Reference proteome</keyword>
<reference evidence="2 3" key="1">
    <citation type="submission" date="2023-01" db="EMBL/GenBank/DDBJ databases">
        <title>Analysis of 21 Apiospora genomes using comparative genomics revels a genus with tremendous synthesis potential of carbohydrate active enzymes and secondary metabolites.</title>
        <authorList>
            <person name="Sorensen T."/>
        </authorList>
    </citation>
    <scope>NUCLEOTIDE SEQUENCE [LARGE SCALE GENOMIC DNA]</scope>
    <source>
        <strain evidence="2 3">CBS 33761</strain>
    </source>
</reference>
<evidence type="ECO:0000313" key="2">
    <source>
        <dbReference type="EMBL" id="KAK8017713.1"/>
    </source>
</evidence>
<accession>A0ABR1RRX6</accession>
<feature type="compositionally biased region" description="Pro residues" evidence="1">
    <location>
        <begin position="13"/>
        <end position="26"/>
    </location>
</feature>
<evidence type="ECO:0000313" key="3">
    <source>
        <dbReference type="Proteomes" id="UP001444661"/>
    </source>
</evidence>